<dbReference type="Gene3D" id="3.20.20.70">
    <property type="entry name" value="Aldolase class I"/>
    <property type="match status" value="1"/>
</dbReference>
<dbReference type="PANTHER" id="PTHR43778:SF2">
    <property type="entry name" value="PYRUVATE CARBOXYLASE, MITOCHONDRIAL"/>
    <property type="match status" value="1"/>
</dbReference>
<dbReference type="GO" id="GO:0005737">
    <property type="term" value="C:cytoplasm"/>
    <property type="evidence" value="ECO:0007669"/>
    <property type="project" value="TreeGrafter"/>
</dbReference>
<dbReference type="GO" id="GO:0006094">
    <property type="term" value="P:gluconeogenesis"/>
    <property type="evidence" value="ECO:0007669"/>
    <property type="project" value="TreeGrafter"/>
</dbReference>
<evidence type="ECO:0000313" key="2">
    <source>
        <dbReference type="EMBL" id="CAB4921253.1"/>
    </source>
</evidence>
<dbReference type="InterPro" id="IPR000891">
    <property type="entry name" value="PYR_CT"/>
</dbReference>
<dbReference type="InterPro" id="IPR013785">
    <property type="entry name" value="Aldolase_TIM"/>
</dbReference>
<dbReference type="PROSITE" id="PS50991">
    <property type="entry name" value="PYR_CT"/>
    <property type="match status" value="1"/>
</dbReference>
<evidence type="ECO:0000259" key="1">
    <source>
        <dbReference type="PROSITE" id="PS50991"/>
    </source>
</evidence>
<dbReference type="AlphaFoldDB" id="A0A6J7HU88"/>
<accession>A0A6J7HU88</accession>
<name>A0A6J7HU88_9ZZZZ</name>
<dbReference type="Pfam" id="PF02436">
    <property type="entry name" value="PYC_OADA"/>
    <property type="match status" value="1"/>
</dbReference>
<dbReference type="InterPro" id="IPR003379">
    <property type="entry name" value="Carboxylase_cons_dom"/>
</dbReference>
<sequence length="484" mass="53767">MPHIDFLDETLRDGQQSLWGMRMQAAHALPVAPILDRTGFSRIDLAASSFHEVLIKFCRENPWEGLDLVLGQIKKTPVRGGMRSNAAVSMGITPPDLMDAWMRQLNRHGVRSFWIYDVLYNFHNIDRLANVAKEFGSEIAGTIFFTQSPVHTDELFEDQVRQMAAIPGVDTILFYDTAGVLDVDRIRTLVPRIVAAAGGKPVEMHSNNLMGTSAVAYCEAIKHGVTVLHTASRPMANGPSTPSTEVMVRNIEALGFSHSLDTSLFPPVAEHMEKVGNAMGYLVNQHAEYDLFNVSHQVPGGMTGTLKAQLAQYGMSHRLDEVFTETARVRRELGYPIMATPVSQLVGIQAVLNIVTGDRYSVVPTENLMYAAGYYGKPPAPIDPEAMDRMMSNPRWKEVVANPPEAPSIEELRKRYGTNDDDELILRFLVPETDLEAMRAAGPVKQHFPLASPEVEQVRALLKTTNTPYLRVATETMDLELRRG</sequence>
<dbReference type="PANTHER" id="PTHR43778">
    <property type="entry name" value="PYRUVATE CARBOXYLASE"/>
    <property type="match status" value="1"/>
</dbReference>
<organism evidence="2">
    <name type="scientific">freshwater metagenome</name>
    <dbReference type="NCBI Taxonomy" id="449393"/>
    <lineage>
        <taxon>unclassified sequences</taxon>
        <taxon>metagenomes</taxon>
        <taxon>ecological metagenomes</taxon>
    </lineage>
</organism>
<dbReference type="EMBL" id="CAFBMR010000066">
    <property type="protein sequence ID" value="CAB4921253.1"/>
    <property type="molecule type" value="Genomic_DNA"/>
</dbReference>
<proteinExistence type="predicted"/>
<dbReference type="GO" id="GO:0004736">
    <property type="term" value="F:pyruvate carboxylase activity"/>
    <property type="evidence" value="ECO:0007669"/>
    <property type="project" value="TreeGrafter"/>
</dbReference>
<dbReference type="SUPFAM" id="SSF51569">
    <property type="entry name" value="Aldolase"/>
    <property type="match status" value="1"/>
</dbReference>
<dbReference type="InterPro" id="IPR055268">
    <property type="entry name" value="PCB-like"/>
</dbReference>
<feature type="domain" description="Pyruvate carboxyltransferase" evidence="1">
    <location>
        <begin position="4"/>
        <end position="266"/>
    </location>
</feature>
<protein>
    <submittedName>
        <fullName evidence="2">Unannotated protein</fullName>
    </submittedName>
</protein>
<dbReference type="SUPFAM" id="SSF89000">
    <property type="entry name" value="post-HMGL domain-like"/>
    <property type="match status" value="1"/>
</dbReference>
<gene>
    <name evidence="2" type="ORF">UFOPK3610_01425</name>
</gene>
<reference evidence="2" key="1">
    <citation type="submission" date="2020-05" db="EMBL/GenBank/DDBJ databases">
        <authorList>
            <person name="Chiriac C."/>
            <person name="Salcher M."/>
            <person name="Ghai R."/>
            <person name="Kavagutti S V."/>
        </authorList>
    </citation>
    <scope>NUCLEOTIDE SEQUENCE</scope>
</reference>